<evidence type="ECO:0000313" key="3">
    <source>
        <dbReference type="Proteomes" id="UP000693981"/>
    </source>
</evidence>
<evidence type="ECO:0000256" key="1">
    <source>
        <dbReference type="SAM" id="MobiDB-lite"/>
    </source>
</evidence>
<proteinExistence type="predicted"/>
<dbReference type="AlphaFoldDB" id="A0A8T1X8Z1"/>
<dbReference type="OrthoDB" id="107453at2759"/>
<dbReference type="Proteomes" id="UP000693981">
    <property type="component" value="Unassembled WGS sequence"/>
</dbReference>
<comment type="caution">
    <text evidence="2">The sequence shown here is derived from an EMBL/GenBank/DDBJ whole genome shotgun (WGS) entry which is preliminary data.</text>
</comment>
<feature type="region of interest" description="Disordered" evidence="1">
    <location>
        <begin position="60"/>
        <end position="83"/>
    </location>
</feature>
<name>A0A8T1X8Z1_9STRA</name>
<sequence>MLAIVSAATKKIRSWLGKLARLFGFSLFDSQRAEEEQKPTVATSTTAADIYVIHVDAEDVTDDTDSSGEVSANDTDYSDEMSAEETAACTPVAKPSEPKEKVDPALWTALQQVTNCAAAWQIRLHLPLDVAALDGEQLARKTSKKVCKRVKKYPVLTVLRGTKASIRSTPLSWLSEEAFAKMKEIERRAVHHVLSSAKWSKQHQDLYAAREQELVKEATENGGSWAEIEFYPVPLHDHRAYSTYARDSEGWEDPAAHI</sequence>
<organism evidence="2 3">
    <name type="scientific">Phytophthora boehmeriae</name>
    <dbReference type="NCBI Taxonomy" id="109152"/>
    <lineage>
        <taxon>Eukaryota</taxon>
        <taxon>Sar</taxon>
        <taxon>Stramenopiles</taxon>
        <taxon>Oomycota</taxon>
        <taxon>Peronosporomycetes</taxon>
        <taxon>Peronosporales</taxon>
        <taxon>Peronosporaceae</taxon>
        <taxon>Phytophthora</taxon>
    </lineage>
</organism>
<dbReference type="EMBL" id="JAGDFL010000023">
    <property type="protein sequence ID" value="KAG7400778.1"/>
    <property type="molecule type" value="Genomic_DNA"/>
</dbReference>
<reference evidence="2" key="1">
    <citation type="submission" date="2021-02" db="EMBL/GenBank/DDBJ databases">
        <authorList>
            <person name="Palmer J.M."/>
        </authorList>
    </citation>
    <scope>NUCLEOTIDE SEQUENCE</scope>
    <source>
        <strain evidence="2">SCRP23</strain>
    </source>
</reference>
<protein>
    <submittedName>
        <fullName evidence="2">Uncharacterized protein</fullName>
    </submittedName>
</protein>
<evidence type="ECO:0000313" key="2">
    <source>
        <dbReference type="EMBL" id="KAG7400778.1"/>
    </source>
</evidence>
<gene>
    <name evidence="2" type="ORF">PHYBOEH_004292</name>
</gene>
<accession>A0A8T1X8Z1</accession>
<keyword evidence="3" id="KW-1185">Reference proteome</keyword>